<keyword evidence="4 5" id="KW-0274">FAD</keyword>
<comment type="cofactor">
    <cofactor evidence="1 5">
        <name>FAD</name>
        <dbReference type="ChEBI" id="CHEBI:57692"/>
    </cofactor>
</comment>
<protein>
    <submittedName>
        <fullName evidence="9">L-sorbose 1-dehydrogenase</fullName>
        <ecNumber evidence="9">1.1.99.32</ecNumber>
    </submittedName>
</protein>
<dbReference type="SUPFAM" id="SSF51905">
    <property type="entry name" value="FAD/NAD(P)-binding domain"/>
    <property type="match status" value="1"/>
</dbReference>
<dbReference type="EC" id="1.1.99.32" evidence="9"/>
<dbReference type="Proteomes" id="UP000004688">
    <property type="component" value="Plasmid pOA238_160"/>
</dbReference>
<dbReference type="InterPro" id="IPR012132">
    <property type="entry name" value="GMC_OxRdtase"/>
</dbReference>
<feature type="domain" description="Glucose-methanol-choline oxidoreductase N-terminal" evidence="7">
    <location>
        <begin position="82"/>
        <end position="105"/>
    </location>
</feature>
<dbReference type="InterPro" id="IPR000172">
    <property type="entry name" value="GMC_OxRdtase_N"/>
</dbReference>
<dbReference type="OrthoDB" id="9785276at2"/>
<dbReference type="SUPFAM" id="SSF54373">
    <property type="entry name" value="FAD-linked reductases, C-terminal domain"/>
    <property type="match status" value="1"/>
</dbReference>
<dbReference type="Gene3D" id="3.30.560.10">
    <property type="entry name" value="Glucose Oxidase, domain 3"/>
    <property type="match status" value="1"/>
</dbReference>
<feature type="domain" description="Glucose-methanol-choline oxidoreductase N-terminal" evidence="8">
    <location>
        <begin position="255"/>
        <end position="269"/>
    </location>
</feature>
<organism evidence="9 10">
    <name type="scientific">Octadecabacter arcticus 238</name>
    <dbReference type="NCBI Taxonomy" id="391616"/>
    <lineage>
        <taxon>Bacteria</taxon>
        <taxon>Pseudomonadati</taxon>
        <taxon>Pseudomonadota</taxon>
        <taxon>Alphaproteobacteria</taxon>
        <taxon>Rhodobacterales</taxon>
        <taxon>Roseobacteraceae</taxon>
        <taxon>Octadecabacter</taxon>
    </lineage>
</organism>
<dbReference type="KEGG" id="oar:OA238_160p1180"/>
<geneLocation type="plasmid" evidence="9 10">
    <name>pOA238_160</name>
</geneLocation>
<dbReference type="InterPro" id="IPR036188">
    <property type="entry name" value="FAD/NAD-bd_sf"/>
</dbReference>
<evidence type="ECO:0000256" key="5">
    <source>
        <dbReference type="PIRSR" id="PIRSR000137-2"/>
    </source>
</evidence>
<dbReference type="PANTHER" id="PTHR11552:SF147">
    <property type="entry name" value="CHOLINE DEHYDROGENASE, MITOCHONDRIAL"/>
    <property type="match status" value="1"/>
</dbReference>
<keyword evidence="9" id="KW-0560">Oxidoreductase</keyword>
<dbReference type="GO" id="GO:0016614">
    <property type="term" value="F:oxidoreductase activity, acting on CH-OH group of donors"/>
    <property type="evidence" value="ECO:0007669"/>
    <property type="project" value="InterPro"/>
</dbReference>
<comment type="similarity">
    <text evidence="2 6">Belongs to the GMC oxidoreductase family.</text>
</comment>
<dbReference type="EMBL" id="CP003744">
    <property type="protein sequence ID" value="AGI74924.1"/>
    <property type="molecule type" value="Genomic_DNA"/>
</dbReference>
<dbReference type="Gene3D" id="3.50.50.60">
    <property type="entry name" value="FAD/NAD(P)-binding domain"/>
    <property type="match status" value="1"/>
</dbReference>
<dbReference type="HOGENOM" id="CLU_002865_7_1_5"/>
<keyword evidence="3 6" id="KW-0285">Flavoprotein</keyword>
<sequence length="536" mass="57452">MPDRAYTHIIVGGGTSGCVLAARLTEDASTNVLLLEAGGRDWHPYIHIPVGFSKITGGNLTWGYQTTPQVHASNRRIPYAQGRVLGGGSSINAEVFTRGVPADYDRWANEEGCTGWSFKDIQRYFIRSEGNTALANEWHGTDGPLGVSNIANPQPLTRAFVMSCQQQGIPLNSDFNGAEQAGTGYYQLNVVGGRRVSAARGYLDPARGRKNLTILTGARAHRLTFDGHRATGVEYELRGKIETATAEAEVIVTAGAIGTPKLLMLSGIGPAEHLREKGIEVRADVAGVGANLSDHVNIDLVAELKNHLSLDKYKKPHWAAWAGLQYALFRSGPVASNVVEGGLFWYSGQDRSMPDLQFHFLSGAGAEDGVAGVAPGKSGITLNCYGLRPKARGSVRLLSADPKAAPDIDPNFFGHPDDLRVTIEGLKLSREVFAQPALAKHISRVVLPDDSIKSDDELSDFVRNHARTSYHPVGTCRMGSDDSAVVDPTMKVNGFSGLRICDSSIFPSLIGSNTNAPTAMVAEKASDIILGRGKIL</sequence>
<dbReference type="InterPro" id="IPR007867">
    <property type="entry name" value="GMC_OxRtase_C"/>
</dbReference>
<evidence type="ECO:0000313" key="9">
    <source>
        <dbReference type="EMBL" id="AGI74924.1"/>
    </source>
</evidence>
<dbReference type="PIRSF" id="PIRSF000137">
    <property type="entry name" value="Alcohol_oxidase"/>
    <property type="match status" value="1"/>
</dbReference>
<dbReference type="AlphaFoldDB" id="M9RQP0"/>
<reference evidence="9 10" key="1">
    <citation type="journal article" date="2013" name="PLoS ONE">
        <title>Poles Apart: Arctic and Antarctic Octadecabacter strains Share High Genome Plasticity and a New Type of Xanthorhodopsin.</title>
        <authorList>
            <person name="Vollmers J."/>
            <person name="Voget S."/>
            <person name="Dietrich S."/>
            <person name="Gollnow K."/>
            <person name="Smits M."/>
            <person name="Meyer K."/>
            <person name="Brinkhoff T."/>
            <person name="Simon M."/>
            <person name="Daniel R."/>
        </authorList>
    </citation>
    <scope>NUCLEOTIDE SEQUENCE [LARGE SCALE GENOMIC DNA]</scope>
    <source>
        <strain evidence="9 10">238</strain>
        <plasmid evidence="10">Plasmid pOA238_160</plasmid>
    </source>
</reference>
<keyword evidence="9" id="KW-0614">Plasmid</keyword>
<keyword evidence="10" id="KW-1185">Reference proteome</keyword>
<evidence type="ECO:0000256" key="4">
    <source>
        <dbReference type="ARBA" id="ARBA00022827"/>
    </source>
</evidence>
<dbReference type="RefSeq" id="WP_015497815.1">
    <property type="nucleotide sequence ID" value="NC_020910.1"/>
</dbReference>
<evidence type="ECO:0000259" key="7">
    <source>
        <dbReference type="PROSITE" id="PS00623"/>
    </source>
</evidence>
<dbReference type="Pfam" id="PF00732">
    <property type="entry name" value="GMC_oxred_N"/>
    <property type="match status" value="1"/>
</dbReference>
<dbReference type="PROSITE" id="PS00623">
    <property type="entry name" value="GMC_OXRED_1"/>
    <property type="match status" value="1"/>
</dbReference>
<dbReference type="eggNOG" id="COG2303">
    <property type="taxonomic scope" value="Bacteria"/>
</dbReference>
<accession>M9RQP0</accession>
<evidence type="ECO:0000256" key="3">
    <source>
        <dbReference type="ARBA" id="ARBA00022630"/>
    </source>
</evidence>
<evidence type="ECO:0000313" key="10">
    <source>
        <dbReference type="Proteomes" id="UP000004688"/>
    </source>
</evidence>
<proteinExistence type="inferred from homology"/>
<evidence type="ECO:0000256" key="1">
    <source>
        <dbReference type="ARBA" id="ARBA00001974"/>
    </source>
</evidence>
<dbReference type="PROSITE" id="PS51257">
    <property type="entry name" value="PROKAR_LIPOPROTEIN"/>
    <property type="match status" value="1"/>
</dbReference>
<dbReference type="PANTHER" id="PTHR11552">
    <property type="entry name" value="GLUCOSE-METHANOL-CHOLINE GMC OXIDOREDUCTASE"/>
    <property type="match status" value="1"/>
</dbReference>
<name>M9RQP0_9RHOB</name>
<evidence type="ECO:0000256" key="2">
    <source>
        <dbReference type="ARBA" id="ARBA00010790"/>
    </source>
</evidence>
<feature type="binding site" evidence="5">
    <location>
        <begin position="92"/>
        <end position="95"/>
    </location>
    <ligand>
        <name>FAD</name>
        <dbReference type="ChEBI" id="CHEBI:57692"/>
    </ligand>
</feature>
<evidence type="ECO:0000259" key="8">
    <source>
        <dbReference type="PROSITE" id="PS00624"/>
    </source>
</evidence>
<feature type="binding site" evidence="5">
    <location>
        <position position="84"/>
    </location>
    <ligand>
        <name>FAD</name>
        <dbReference type="ChEBI" id="CHEBI:57692"/>
    </ligand>
</feature>
<dbReference type="PROSITE" id="PS00624">
    <property type="entry name" value="GMC_OXRED_2"/>
    <property type="match status" value="1"/>
</dbReference>
<feature type="binding site" evidence="5">
    <location>
        <begin position="15"/>
        <end position="16"/>
    </location>
    <ligand>
        <name>FAD</name>
        <dbReference type="ChEBI" id="CHEBI:57692"/>
    </ligand>
</feature>
<gene>
    <name evidence="9" type="ORF">OA238_160p1180</name>
</gene>
<dbReference type="Pfam" id="PF05199">
    <property type="entry name" value="GMC_oxred_C"/>
    <property type="match status" value="1"/>
</dbReference>
<evidence type="ECO:0000256" key="6">
    <source>
        <dbReference type="RuleBase" id="RU003968"/>
    </source>
</evidence>
<dbReference type="GO" id="GO:0050660">
    <property type="term" value="F:flavin adenine dinucleotide binding"/>
    <property type="evidence" value="ECO:0007669"/>
    <property type="project" value="InterPro"/>
</dbReference>